<proteinExistence type="predicted"/>
<keyword evidence="1" id="KW-0812">Transmembrane</keyword>
<gene>
    <name evidence="2" type="ORF">ERS852540_02525</name>
</gene>
<sequence>MDTFGEQLVKKATTGADWAKRIGIAVLGLALATVLMWLSFFTGFMILTMLSVGALFGLVWLLTGMSYEYEYILTNDDLDIDKITGKRKRKRLITLKMNTVEEFGIYDGTNGTNADATVIASDGTNINAYYLIAKHKTHGRTMLIFSPDARMVEMILTTLPYKVKQEATQRINAIKADSEKE</sequence>
<evidence type="ECO:0000313" key="3">
    <source>
        <dbReference type="Proteomes" id="UP000095662"/>
    </source>
</evidence>
<reference evidence="2 3" key="1">
    <citation type="submission" date="2015-09" db="EMBL/GenBank/DDBJ databases">
        <authorList>
            <consortium name="Pathogen Informatics"/>
        </authorList>
    </citation>
    <scope>NUCLEOTIDE SEQUENCE [LARGE SCALE GENOMIC DNA]</scope>
    <source>
        <strain evidence="2 3">2789STDY5834928</strain>
    </source>
</reference>
<dbReference type="OrthoDB" id="2062630at2"/>
<dbReference type="Proteomes" id="UP000095662">
    <property type="component" value="Unassembled WGS sequence"/>
</dbReference>
<dbReference type="AlphaFoldDB" id="A0A175A891"/>
<feature type="transmembrane region" description="Helical" evidence="1">
    <location>
        <begin position="21"/>
        <end position="38"/>
    </location>
</feature>
<evidence type="ECO:0008006" key="4">
    <source>
        <dbReference type="Google" id="ProtNLM"/>
    </source>
</evidence>
<evidence type="ECO:0000313" key="2">
    <source>
        <dbReference type="EMBL" id="CUQ92446.1"/>
    </source>
</evidence>
<keyword evidence="1" id="KW-1133">Transmembrane helix</keyword>
<evidence type="ECO:0000256" key="1">
    <source>
        <dbReference type="SAM" id="Phobius"/>
    </source>
</evidence>
<accession>A0A175A891</accession>
<organism evidence="2 3">
    <name type="scientific">[Eubacterium] siraeum</name>
    <dbReference type="NCBI Taxonomy" id="39492"/>
    <lineage>
        <taxon>Bacteria</taxon>
        <taxon>Bacillati</taxon>
        <taxon>Bacillota</taxon>
        <taxon>Clostridia</taxon>
        <taxon>Eubacteriales</taxon>
        <taxon>Oscillospiraceae</taxon>
        <taxon>Oscillospiraceae incertae sedis</taxon>
    </lineage>
</organism>
<protein>
    <recommendedName>
        <fullName evidence="4">Bacterial Pleckstrin homology domain-containing protein</fullName>
    </recommendedName>
</protein>
<feature type="transmembrane region" description="Helical" evidence="1">
    <location>
        <begin position="44"/>
        <end position="63"/>
    </location>
</feature>
<dbReference type="EMBL" id="CZBY01000032">
    <property type="protein sequence ID" value="CUQ92446.1"/>
    <property type="molecule type" value="Genomic_DNA"/>
</dbReference>
<name>A0A175A891_9FIRM</name>
<keyword evidence="1" id="KW-0472">Membrane</keyword>
<dbReference type="STRING" id="39492.ERS852540_02525"/>